<dbReference type="Proteomes" id="UP001159363">
    <property type="component" value="Chromosome 8"/>
</dbReference>
<name>A0ABQ9GTZ5_9NEOP</name>
<evidence type="ECO:0000313" key="2">
    <source>
        <dbReference type="Proteomes" id="UP001159363"/>
    </source>
</evidence>
<keyword evidence="2" id="KW-1185">Reference proteome</keyword>
<gene>
    <name evidence="1" type="ORF">PR048_023369</name>
</gene>
<comment type="caution">
    <text evidence="1">The sequence shown here is derived from an EMBL/GenBank/DDBJ whole genome shotgun (WGS) entry which is preliminary data.</text>
</comment>
<organism evidence="1 2">
    <name type="scientific">Dryococelus australis</name>
    <dbReference type="NCBI Taxonomy" id="614101"/>
    <lineage>
        <taxon>Eukaryota</taxon>
        <taxon>Metazoa</taxon>
        <taxon>Ecdysozoa</taxon>
        <taxon>Arthropoda</taxon>
        <taxon>Hexapoda</taxon>
        <taxon>Insecta</taxon>
        <taxon>Pterygota</taxon>
        <taxon>Neoptera</taxon>
        <taxon>Polyneoptera</taxon>
        <taxon>Phasmatodea</taxon>
        <taxon>Verophasmatodea</taxon>
        <taxon>Anareolatae</taxon>
        <taxon>Phasmatidae</taxon>
        <taxon>Eurycanthinae</taxon>
        <taxon>Dryococelus</taxon>
    </lineage>
</organism>
<reference evidence="1 2" key="1">
    <citation type="submission" date="2023-02" db="EMBL/GenBank/DDBJ databases">
        <title>LHISI_Scaffold_Assembly.</title>
        <authorList>
            <person name="Stuart O.P."/>
            <person name="Cleave R."/>
            <person name="Magrath M.J.L."/>
            <person name="Mikheyev A.S."/>
        </authorList>
    </citation>
    <scope>NUCLEOTIDE SEQUENCE [LARGE SCALE GENOMIC DNA]</scope>
    <source>
        <strain evidence="1">Daus_M_001</strain>
        <tissue evidence="1">Leg muscle</tissue>
    </source>
</reference>
<protein>
    <submittedName>
        <fullName evidence="1">Uncharacterized protein</fullName>
    </submittedName>
</protein>
<proteinExistence type="predicted"/>
<dbReference type="EMBL" id="JARBHB010000009">
    <property type="protein sequence ID" value="KAJ8875474.1"/>
    <property type="molecule type" value="Genomic_DNA"/>
</dbReference>
<evidence type="ECO:0000313" key="1">
    <source>
        <dbReference type="EMBL" id="KAJ8875474.1"/>
    </source>
</evidence>
<accession>A0ABQ9GTZ5</accession>
<sequence length="196" mass="21901">MLAQGQFTSLKRSVAAILSEPHTRRDPPAAVTISASSDIRLACSPPTRVNRVQSPAGSLPDFRMWESCRAMPLVEGFSRGISRPTVQLGVQLHLEERDKAGHVRYSQPTCRRSATAHLRSDHVQQLGYTKSNVLQLHSPGREGCEFLSISGNDSIATWRASDLRALWRVLRELVHCQAADDGIKRHQRSWRSTLQL</sequence>